<accession>A0A7R8V7E4</accession>
<dbReference type="OrthoDB" id="6427254at2759"/>
<feature type="compositionally biased region" description="Basic residues" evidence="1">
    <location>
        <begin position="755"/>
        <end position="768"/>
    </location>
</feature>
<feature type="compositionally biased region" description="Polar residues" evidence="1">
    <location>
        <begin position="527"/>
        <end position="539"/>
    </location>
</feature>
<feature type="compositionally biased region" description="Basic and acidic residues" evidence="1">
    <location>
        <begin position="1773"/>
        <end position="1794"/>
    </location>
</feature>
<feature type="compositionally biased region" description="Basic and acidic residues" evidence="1">
    <location>
        <begin position="1999"/>
        <end position="2018"/>
    </location>
</feature>
<feature type="compositionally biased region" description="Polar residues" evidence="1">
    <location>
        <begin position="1923"/>
        <end position="1962"/>
    </location>
</feature>
<feature type="region of interest" description="Disordered" evidence="1">
    <location>
        <begin position="2281"/>
        <end position="2300"/>
    </location>
</feature>
<feature type="region of interest" description="Disordered" evidence="1">
    <location>
        <begin position="2318"/>
        <end position="2342"/>
    </location>
</feature>
<feature type="region of interest" description="Disordered" evidence="1">
    <location>
        <begin position="1849"/>
        <end position="1889"/>
    </location>
</feature>
<dbReference type="InParanoid" id="A0A7R8V7E4"/>
<feature type="region of interest" description="Disordered" evidence="1">
    <location>
        <begin position="1517"/>
        <end position="1537"/>
    </location>
</feature>
<organism evidence="2 3">
    <name type="scientific">Hermetia illucens</name>
    <name type="common">Black soldier fly</name>
    <dbReference type="NCBI Taxonomy" id="343691"/>
    <lineage>
        <taxon>Eukaryota</taxon>
        <taxon>Metazoa</taxon>
        <taxon>Ecdysozoa</taxon>
        <taxon>Arthropoda</taxon>
        <taxon>Hexapoda</taxon>
        <taxon>Insecta</taxon>
        <taxon>Pterygota</taxon>
        <taxon>Neoptera</taxon>
        <taxon>Endopterygota</taxon>
        <taxon>Diptera</taxon>
        <taxon>Brachycera</taxon>
        <taxon>Stratiomyomorpha</taxon>
        <taxon>Stratiomyidae</taxon>
        <taxon>Hermetiinae</taxon>
        <taxon>Hermetia</taxon>
    </lineage>
</organism>
<feature type="compositionally biased region" description="Polar residues" evidence="1">
    <location>
        <begin position="1"/>
        <end position="12"/>
    </location>
</feature>
<feature type="region of interest" description="Disordered" evidence="1">
    <location>
        <begin position="1901"/>
        <end position="2085"/>
    </location>
</feature>
<feature type="compositionally biased region" description="Polar residues" evidence="1">
    <location>
        <begin position="1015"/>
        <end position="1062"/>
    </location>
</feature>
<evidence type="ECO:0000313" key="3">
    <source>
        <dbReference type="Proteomes" id="UP000594454"/>
    </source>
</evidence>
<dbReference type="Proteomes" id="UP000594454">
    <property type="component" value="Chromosome 7"/>
</dbReference>
<feature type="region of interest" description="Disordered" evidence="1">
    <location>
        <begin position="2184"/>
        <end position="2209"/>
    </location>
</feature>
<keyword evidence="3" id="KW-1185">Reference proteome</keyword>
<reference evidence="2 3" key="1">
    <citation type="submission" date="2020-11" db="EMBL/GenBank/DDBJ databases">
        <authorList>
            <person name="Wallbank WR R."/>
            <person name="Pardo Diaz C."/>
            <person name="Kozak K."/>
            <person name="Martin S."/>
            <person name="Jiggins C."/>
            <person name="Moest M."/>
            <person name="Warren A I."/>
            <person name="Generalovic N T."/>
            <person name="Byers J.R.P. K."/>
            <person name="Montejo-Kovacevich G."/>
            <person name="Yen C E."/>
        </authorList>
    </citation>
    <scope>NUCLEOTIDE SEQUENCE [LARGE SCALE GENOMIC DNA]</scope>
</reference>
<protein>
    <submittedName>
        <fullName evidence="2">Uncharacterized protein</fullName>
    </submittedName>
</protein>
<feature type="compositionally biased region" description="Acidic residues" evidence="1">
    <location>
        <begin position="1979"/>
        <end position="1992"/>
    </location>
</feature>
<feature type="region of interest" description="Disordered" evidence="1">
    <location>
        <begin position="1407"/>
        <end position="1446"/>
    </location>
</feature>
<feature type="region of interest" description="Disordered" evidence="1">
    <location>
        <begin position="1748"/>
        <end position="1794"/>
    </location>
</feature>
<feature type="region of interest" description="Disordered" evidence="1">
    <location>
        <begin position="525"/>
        <end position="546"/>
    </location>
</feature>
<feature type="compositionally biased region" description="Polar residues" evidence="1">
    <location>
        <begin position="2038"/>
        <end position="2059"/>
    </location>
</feature>
<feature type="region of interest" description="Disordered" evidence="1">
    <location>
        <begin position="1550"/>
        <end position="1736"/>
    </location>
</feature>
<feature type="region of interest" description="Disordered" evidence="1">
    <location>
        <begin position="2233"/>
        <end position="2255"/>
    </location>
</feature>
<feature type="region of interest" description="Disordered" evidence="1">
    <location>
        <begin position="738"/>
        <end position="783"/>
    </location>
</feature>
<feature type="compositionally biased region" description="Basic and acidic residues" evidence="1">
    <location>
        <begin position="2184"/>
        <end position="2200"/>
    </location>
</feature>
<feature type="compositionally biased region" description="Polar residues" evidence="1">
    <location>
        <begin position="2281"/>
        <end position="2295"/>
    </location>
</feature>
<feature type="compositionally biased region" description="Polar residues" evidence="1">
    <location>
        <begin position="902"/>
        <end position="918"/>
    </location>
</feature>
<feature type="compositionally biased region" description="Basic and acidic residues" evidence="1">
    <location>
        <begin position="1860"/>
        <end position="1869"/>
    </location>
</feature>
<sequence>MADKSSPSSSGDRINVMKTGEGPSGQEASKGDCLRGNCATASDAPEMDPLLDMEYCSKDMCTCFDHAGGEERALDAITFVPNAIVSCPNASGSNEESGTKDGMKPISRKIFLLKEYKEAIINLCYNKLDYSSRIDKLHIAWQCATILVGNSTAEACKNLLYWVLRHTLHLMLVGEWTTLPTEKRNEIRTNILQALPKIQNSPNSANRCEYILQHFDNPWGDKRLLTVLHGDARLLTKNDLDYLTAERGCMIVLRLQKLCETKCDDVAFTLCSKALLALRSVGENHELRKSTSIGHIYFIFDIYLCLVHKYIGVNKFIEEVKRLGLYDALLLIRRNINMDTESSRLFKFRAKVAKLSANITIATIMVDCLNSNNQHFYCAILKEWLKMHQKVPVRKFRVIARKLFSSACSQKHLHLACHIIKEMKVPEWRELLLELYVRVITGDLNELELLKSEKSCSVEVIIENEVTLSHRYLQIADLLQIHHPYLTHECILTAFSLNPTPENYNIVKCVALTKQWEAVENPDLGNAGSTLNSNNQSESHSTDSKVGSIIKTTISTTTTTTVTISNSLVTTTSTKTCQSNITASTKIPESTSNFTDKVTGNSEDSNSSSTLHVLHSITGSNKILENPSYDALAAPNLILDSIETIDLPDHIRIDLSVLLSSPRVKFLSWLQSWPELESNCQRLLKPGGKLEIVRQGLAIANDHLQYLNLDYDQFRNLPESDGPGIEKGYEIFADSDEEMSNAESDYEVSDDNTTRRKKPGRKPKHPRVKSPSLEKQPRHMNLQREYKRSYNKSMRDPLSDTLCSTFAQALQHDPKLISPFNDFLLRHLSQQSGESPPDSASELDALFRVFYIQQLQAQLQLSSSYTAALQQQVTPSHQGSAIRFKQRQSATPNQKDIRKRSSQVYTPSPIVPSTSQQHPLAPTSLARQQANARGFPNQLPLLSQKSLLNPTQKTMSYGSQLTITPSTQNMPSTSSLSRLNFAKRSYSQIATQEPGPSKIERSRLVEESLKRKPGENSTSTSELLHPQTGGTISKLTSIVQSSDSLPRSIPQKQPSGTGSNRVSTDDSNRFQSNVKQSGNQVRSSLAYVSAGVAAAPLTTTTTALPSTPKLALSTLLSSGRWVQQPASELKLSSNGKPTFVSTQSITAGNTNSGIIYPPIDPKKVFYVERIIPASKRSLLGSSVEIKDISKLTMRTATSSNESNIVISSGSAPISAELSTQKDVKLAPHVSPNVPAIVPGASTSKHDSYEPSISQPVGLDLFKASTSSSNLTGLIFDRHNQTKPNDLPVAVQTVTVQEPTVNQLVPKIVVDEIEISDSCSTTDSALTIEDMQPFEPKRSKLTSDPMLSDESACQVVFEDEVGQRQVGVDNCDSQDASSTLAADKVDDAHSSLENSGEIQVRQIEDILESDKSNDNHGEESKTCDSTQDEKKEKDRNEDELNADGKVTEENTKLYQVVSEADTSAEQPQTSLELNIPFSLVPQVSDSQTLQTSKADNQFLTVIKNSVVLEDDAFVTPPEGDSFGAIPETDPFMVAPEGDPFVAANEGEISVAAPGADSSVTAPEADSSVIAPEGDSFIADPEGDSSVADPEGDSFVADPEGDSFVADPEGDSFVADPEGDSFVADPEGDSFVADPEGDSFVADPEGDSFVADPEGDSFVVDPEGDSFVADPEGDSFVADPEGDSFVADPEGDSFVADPEGDSFVADPEGDSFVADPEGDSFVADPEGDSFVADPEGDSFLAAPEEDSIVAGSATSENNEHTIEFPEGQNNVLQESEEKQDSDVNEDKLVVKTKSIPEEVERHTDEVLEDDEVVPISTSGVAPVVNLESLSDVDSIEVIDYVEDISTFPKEASCQDLDSPMDNTEHDSDSKCDSAGVSGAQINDIPGESMEDSSMPILEIAEATGQEETKTNANSFKHSTVPYLEPSSQSSTDDIEISSQNVGQEFTPEPVSSTSQAQKFNQIEDNASLMPPPLDPIVAVDSDTDTEMDDTDNDDVNPGSGKRTDHGGHTDTDTDSSESRDLVVQVPRRTYSRISGAGECSNLSPQNQSDQRSSSIQNNGSDQQRKQTGHQKKGSKGANLNFRQESNDTVSEGYLSDFECAAASTVDPNITNDASSSYSLCASILKDFATDSSDESELTVQIPTRTYGQLNSSSFIKRRSAFQQTTKALVSDKKNCDMFEEKGKPWIDSQERWQQRREKEKYESSSSEDEDDFGFGLSQSNCNCSHEKPLSLPQFAASTSSDQSHVKKEPKIIEPKQQTSAKRGVFEFYINTYPSGKSSYSNFSIPSKETDPGSSATPKTGGMKYHPQLRDVNLFTNNQTDLTKSTKGGQSTRVGSKLAKPNSGVPNSLCHTSKWVAEKFRRYQKSLKYSFKASPTDIKRMTSAKVVVQPLTNETLLKHNQTVKIDGCLVQLPKIQLKRLRTCHSPISFQCCCECAIKDVECRNGAQNDSVLYVPPNKKVKINGPPGRKDNSTFRPINVHSAMLLINPKRAIVRLPHIPLGLTSGSVPKNVQLAPNDFRLGFPMQAIIEVQEKLNETIYFERILFLYDYAVQIALSVIHGQVGSLVLSRFGSDFLQLPKKCGLEVVITNSRLTVKRPINFIIRRLPQDFFPAVLSPDHFPGARHFTVIEFGRETKPGYPKEFNWATYSVVLSIYFARGRLFIIFSSGIDIEDQPQYPAKQKIIRQVGCILSNDNKGTAVKINKINMGQMSDNVEAYSNPIRCW</sequence>
<proteinExistence type="predicted"/>
<feature type="compositionally biased region" description="Basic and acidic residues" evidence="1">
    <location>
        <begin position="2241"/>
        <end position="2251"/>
    </location>
</feature>
<dbReference type="EMBL" id="LR899015">
    <property type="protein sequence ID" value="CAD7094093.1"/>
    <property type="molecule type" value="Genomic_DNA"/>
</dbReference>
<feature type="compositionally biased region" description="Polar residues" evidence="1">
    <location>
        <begin position="2318"/>
        <end position="2331"/>
    </location>
</feature>
<evidence type="ECO:0000313" key="2">
    <source>
        <dbReference type="EMBL" id="CAD7094093.1"/>
    </source>
</evidence>
<gene>
    <name evidence="2" type="ORF">HERILL_LOCUS16322</name>
</gene>
<feature type="compositionally biased region" description="Basic and acidic residues" evidence="1">
    <location>
        <begin position="1407"/>
        <end position="1437"/>
    </location>
</feature>
<feature type="compositionally biased region" description="Acidic residues" evidence="1">
    <location>
        <begin position="738"/>
        <end position="750"/>
    </location>
</feature>
<feature type="region of interest" description="Disordered" evidence="1">
    <location>
        <begin position="1007"/>
        <end position="1077"/>
    </location>
</feature>
<feature type="region of interest" description="Disordered" evidence="1">
    <location>
        <begin position="1"/>
        <end position="32"/>
    </location>
</feature>
<feature type="region of interest" description="Disordered" evidence="1">
    <location>
        <begin position="876"/>
        <end position="928"/>
    </location>
</feature>
<name>A0A7R8V7E4_HERIL</name>
<evidence type="ECO:0000256" key="1">
    <source>
        <dbReference type="SAM" id="MobiDB-lite"/>
    </source>
</evidence>